<dbReference type="InParanoid" id="A0A7R8YX84"/>
<feature type="region of interest" description="Disordered" evidence="1">
    <location>
        <begin position="51"/>
        <end position="70"/>
    </location>
</feature>
<protein>
    <submittedName>
        <fullName evidence="2">Uncharacterized protein</fullName>
    </submittedName>
</protein>
<dbReference type="OrthoDB" id="421226at2759"/>
<dbReference type="Proteomes" id="UP000594454">
    <property type="component" value="Chromosome 4"/>
</dbReference>
<feature type="compositionally biased region" description="Basic and acidic residues" evidence="1">
    <location>
        <begin position="150"/>
        <end position="171"/>
    </location>
</feature>
<evidence type="ECO:0000313" key="2">
    <source>
        <dbReference type="EMBL" id="CAD7087632.1"/>
    </source>
</evidence>
<keyword evidence="3" id="KW-1185">Reference proteome</keyword>
<feature type="compositionally biased region" description="Basic residues" evidence="1">
    <location>
        <begin position="140"/>
        <end position="149"/>
    </location>
</feature>
<dbReference type="EMBL" id="LR899012">
    <property type="protein sequence ID" value="CAD7087632.1"/>
    <property type="molecule type" value="Genomic_DNA"/>
</dbReference>
<proteinExistence type="predicted"/>
<dbReference type="AlphaFoldDB" id="A0A7R8YX84"/>
<accession>A0A7R8YX84</accession>
<reference evidence="2 3" key="1">
    <citation type="submission" date="2020-11" db="EMBL/GenBank/DDBJ databases">
        <authorList>
            <person name="Wallbank WR R."/>
            <person name="Pardo Diaz C."/>
            <person name="Kozak K."/>
            <person name="Martin S."/>
            <person name="Jiggins C."/>
            <person name="Moest M."/>
            <person name="Warren A I."/>
            <person name="Generalovic N T."/>
            <person name="Byers J.R.P. K."/>
            <person name="Montejo-Kovacevich G."/>
            <person name="Yen C E."/>
        </authorList>
    </citation>
    <scope>NUCLEOTIDE SEQUENCE [LARGE SCALE GENOMIC DNA]</scope>
</reference>
<gene>
    <name evidence="2" type="ORF">HERILL_LOCUS10325</name>
</gene>
<evidence type="ECO:0000313" key="3">
    <source>
        <dbReference type="Proteomes" id="UP000594454"/>
    </source>
</evidence>
<feature type="region of interest" description="Disordered" evidence="1">
    <location>
        <begin position="124"/>
        <end position="174"/>
    </location>
</feature>
<sequence>MTGVRSVMQSYMADLQNKLQDRFLILESEVKRRGETIEQLQSVIDELKSNSRSKKRLTSTSKRRDGKSAATSETSRELFFMVSTNFPKFETCKSRAKKSAMEVGKDLTYMLVCWLSFLQRGDSGDTVYSASPKSTDKRSMKIRSRKRVAERHESFNDSHEDSSDQENERKPNLLGGYQKLNFGEISDSVVVDIDNTLSSSTSSSRSCIDEASEEDHGDNQLHCDDWEIRMLAAELDRRESTRDPAGCFSDSEDHDTLLRRRRKHSVLERRETIDDFTSRPRAASLDQFNLKYSKSVCRTMSFDRDRL</sequence>
<name>A0A7R8YX84_HERIL</name>
<organism evidence="2 3">
    <name type="scientific">Hermetia illucens</name>
    <name type="common">Black soldier fly</name>
    <dbReference type="NCBI Taxonomy" id="343691"/>
    <lineage>
        <taxon>Eukaryota</taxon>
        <taxon>Metazoa</taxon>
        <taxon>Ecdysozoa</taxon>
        <taxon>Arthropoda</taxon>
        <taxon>Hexapoda</taxon>
        <taxon>Insecta</taxon>
        <taxon>Pterygota</taxon>
        <taxon>Neoptera</taxon>
        <taxon>Endopterygota</taxon>
        <taxon>Diptera</taxon>
        <taxon>Brachycera</taxon>
        <taxon>Stratiomyomorpha</taxon>
        <taxon>Stratiomyidae</taxon>
        <taxon>Hermetiinae</taxon>
        <taxon>Hermetia</taxon>
    </lineage>
</organism>
<evidence type="ECO:0000256" key="1">
    <source>
        <dbReference type="SAM" id="MobiDB-lite"/>
    </source>
</evidence>